<gene>
    <name evidence="1" type="ORF">OHM77_05000</name>
</gene>
<dbReference type="AlphaFoldDB" id="A0AA49IXH4"/>
<organism evidence="1">
    <name type="scientific">Candidatus Nitricoxidivorans perseverans</name>
    <dbReference type="NCBI Taxonomy" id="2975601"/>
    <lineage>
        <taxon>Bacteria</taxon>
        <taxon>Pseudomonadati</taxon>
        <taxon>Pseudomonadota</taxon>
        <taxon>Betaproteobacteria</taxon>
        <taxon>Nitrosomonadales</taxon>
        <taxon>Sterolibacteriaceae</taxon>
        <taxon>Candidatus Nitricoxidivorans</taxon>
    </lineage>
</organism>
<accession>A0AA49IXH4</accession>
<dbReference type="EMBL" id="CP107246">
    <property type="protein sequence ID" value="WIM06627.1"/>
    <property type="molecule type" value="Genomic_DNA"/>
</dbReference>
<evidence type="ECO:0000313" key="1">
    <source>
        <dbReference type="EMBL" id="WIM06627.1"/>
    </source>
</evidence>
<reference evidence="1" key="1">
    <citation type="journal article" date="2023" name="Nat. Microbiol.">
        <title>Enrichment and characterization of a nitric oxide-reducing microbial community in a continuous bioreactor.</title>
        <authorList>
            <person name="Garrido-Amador P."/>
            <person name="Stortenbeker N."/>
            <person name="Wessels H.J.C.T."/>
            <person name="Speth D.R."/>
            <person name="Garcia-Heredia I."/>
            <person name="Kartal B."/>
        </authorList>
    </citation>
    <scope>NUCLEOTIDE SEQUENCE</scope>
    <source>
        <strain evidence="1">MAG1</strain>
    </source>
</reference>
<dbReference type="Proteomes" id="UP001234916">
    <property type="component" value="Chromosome"/>
</dbReference>
<proteinExistence type="predicted"/>
<sequence length="89" mass="10105">MIRKWVLSVRPPILTKYAFRIRTRVGSIVNNLLIHGRDEMEAQFKLRQMYRDCEIMECVCHSGGVRTLLSKSGKANAPSAMGQGVTLRL</sequence>
<protein>
    <submittedName>
        <fullName evidence="1">Uncharacterized protein</fullName>
    </submittedName>
</protein>
<name>A0AA49IXH4_9PROT</name>
<dbReference type="KEGG" id="npv:OHM77_05000"/>